<evidence type="ECO:0000313" key="2">
    <source>
        <dbReference type="Proteomes" id="UP000254116"/>
    </source>
</evidence>
<gene>
    <name evidence="1" type="primary">recF_1_5</name>
    <name evidence="1" type="ORF">NCTC10702_00779</name>
</gene>
<sequence>MFYIYSSNSNFRNYESEIFRFDNETNTIIGENDSGENQCSYCIENLIR</sequence>
<dbReference type="Proteomes" id="UP000254116">
    <property type="component" value="Unassembled WGS sequence"/>
</dbReference>
<dbReference type="AlphaFoldDB" id="A0A380EDN1"/>
<proteinExistence type="predicted"/>
<evidence type="ECO:0000313" key="1">
    <source>
        <dbReference type="EMBL" id="SUL32391.1"/>
    </source>
</evidence>
<organism evidence="1 2">
    <name type="scientific">Staphylococcus aureus</name>
    <dbReference type="NCBI Taxonomy" id="1280"/>
    <lineage>
        <taxon>Bacteria</taxon>
        <taxon>Bacillati</taxon>
        <taxon>Bacillota</taxon>
        <taxon>Bacilli</taxon>
        <taxon>Bacillales</taxon>
        <taxon>Staphylococcaceae</taxon>
        <taxon>Staphylococcus</taxon>
    </lineage>
</organism>
<name>A0A380EDN1_STAAU</name>
<reference evidence="1 2" key="1">
    <citation type="submission" date="2018-06" db="EMBL/GenBank/DDBJ databases">
        <authorList>
            <consortium name="Pathogen Informatics"/>
            <person name="Doyle S."/>
        </authorList>
    </citation>
    <scope>NUCLEOTIDE SEQUENCE [LARGE SCALE GENOMIC DNA]</scope>
    <source>
        <strain evidence="1 2">NCTC10702</strain>
    </source>
</reference>
<accession>A0A380EDN1</accession>
<protein>
    <submittedName>
        <fullName evidence="1">Recombinational DNA repair ATPase, RecF_1</fullName>
    </submittedName>
</protein>
<dbReference type="EMBL" id="UHBY01000003">
    <property type="protein sequence ID" value="SUL32391.1"/>
    <property type="molecule type" value="Genomic_DNA"/>
</dbReference>